<evidence type="ECO:0000313" key="9">
    <source>
        <dbReference type="EMBL" id="ABD09898.1"/>
    </source>
</evidence>
<keyword evidence="4 7" id="KW-1133">Transmembrane helix</keyword>
<evidence type="ECO:0000256" key="6">
    <source>
        <dbReference type="SAM" id="MobiDB-lite"/>
    </source>
</evidence>
<keyword evidence="5 7" id="KW-0472">Membrane</keyword>
<evidence type="ECO:0000256" key="1">
    <source>
        <dbReference type="ARBA" id="ARBA00004651"/>
    </source>
</evidence>
<evidence type="ECO:0000256" key="2">
    <source>
        <dbReference type="ARBA" id="ARBA00022475"/>
    </source>
</evidence>
<feature type="domain" description="Cardiolipin synthase N-terminal" evidence="8">
    <location>
        <begin position="13"/>
        <end position="57"/>
    </location>
</feature>
<evidence type="ECO:0000256" key="4">
    <source>
        <dbReference type="ARBA" id="ARBA00022989"/>
    </source>
</evidence>
<gene>
    <name evidence="9" type="ordered locus">Francci3_0514</name>
</gene>
<feature type="region of interest" description="Disordered" evidence="6">
    <location>
        <begin position="64"/>
        <end position="141"/>
    </location>
</feature>
<dbReference type="STRING" id="106370.Francci3_0514"/>
<reference evidence="9 10" key="1">
    <citation type="journal article" date="2007" name="Genome Res.">
        <title>Genome characteristics of facultatively symbiotic Frankia sp. strains reflect host range and host plant biogeography.</title>
        <authorList>
            <person name="Normand P."/>
            <person name="Lapierre P."/>
            <person name="Tisa L.S."/>
            <person name="Gogarten J.P."/>
            <person name="Alloisio N."/>
            <person name="Bagnarol E."/>
            <person name="Bassi C.A."/>
            <person name="Berry A.M."/>
            <person name="Bickhart D.M."/>
            <person name="Choisne N."/>
            <person name="Couloux A."/>
            <person name="Cournoyer B."/>
            <person name="Cruveiller S."/>
            <person name="Daubin V."/>
            <person name="Demange N."/>
            <person name="Francino M.P."/>
            <person name="Goltsman E."/>
            <person name="Huang Y."/>
            <person name="Kopp O.R."/>
            <person name="Labarre L."/>
            <person name="Lapidus A."/>
            <person name="Lavire C."/>
            <person name="Marechal J."/>
            <person name="Martinez M."/>
            <person name="Mastronunzio J.E."/>
            <person name="Mullin B.C."/>
            <person name="Niemann J."/>
            <person name="Pujic P."/>
            <person name="Rawnsley T."/>
            <person name="Rouy Z."/>
            <person name="Schenowitz C."/>
            <person name="Sellstedt A."/>
            <person name="Tavares F."/>
            <person name="Tomkins J.P."/>
            <person name="Vallenet D."/>
            <person name="Valverde C."/>
            <person name="Wall L.G."/>
            <person name="Wang Y."/>
            <person name="Medigue C."/>
            <person name="Benson D.R."/>
        </authorList>
    </citation>
    <scope>NUCLEOTIDE SEQUENCE [LARGE SCALE GENOMIC DNA]</scope>
    <source>
        <strain evidence="10">DSM 45818 / CECT 9043 / CcI3</strain>
    </source>
</reference>
<feature type="transmembrane region" description="Helical" evidence="7">
    <location>
        <begin position="36"/>
        <end position="55"/>
    </location>
</feature>
<keyword evidence="10" id="KW-1185">Reference proteome</keyword>
<sequence>MLGLALTFVIIGVWAYAIIDVFGTPPEEVRIMPKLAWIVAVIFLGIFGTAGWFFFGRPRANSVGERPLRRPVSDHPAFGQRSSWGIDSRRDGGFGRYSARTGTRRAAVRPKGPDDDPDFMRELSARIRKGEAGPPSSSSRG</sequence>
<evidence type="ECO:0000256" key="3">
    <source>
        <dbReference type="ARBA" id="ARBA00022692"/>
    </source>
</evidence>
<proteinExistence type="predicted"/>
<feature type="compositionally biased region" description="Basic and acidic residues" evidence="6">
    <location>
        <begin position="111"/>
        <end position="131"/>
    </location>
</feature>
<evidence type="ECO:0000256" key="5">
    <source>
        <dbReference type="ARBA" id="ARBA00023136"/>
    </source>
</evidence>
<accession>A0A1X1PRH5</accession>
<keyword evidence="2" id="KW-1003">Cell membrane</keyword>
<dbReference type="Proteomes" id="UP000001937">
    <property type="component" value="Chromosome"/>
</dbReference>
<evidence type="ECO:0000256" key="7">
    <source>
        <dbReference type="SAM" id="Phobius"/>
    </source>
</evidence>
<comment type="subcellular location">
    <subcellularLocation>
        <location evidence="1">Cell membrane</location>
        <topology evidence="1">Multi-pass membrane protein</topology>
    </subcellularLocation>
</comment>
<dbReference type="Pfam" id="PF13396">
    <property type="entry name" value="PLDc_N"/>
    <property type="match status" value="1"/>
</dbReference>
<organism evidence="9 10">
    <name type="scientific">Frankia casuarinae (strain DSM 45818 / CECT 9043 / HFP020203 / CcI3)</name>
    <dbReference type="NCBI Taxonomy" id="106370"/>
    <lineage>
        <taxon>Bacteria</taxon>
        <taxon>Bacillati</taxon>
        <taxon>Actinomycetota</taxon>
        <taxon>Actinomycetes</taxon>
        <taxon>Frankiales</taxon>
        <taxon>Frankiaceae</taxon>
        <taxon>Frankia</taxon>
    </lineage>
</organism>
<dbReference type="GO" id="GO:0005886">
    <property type="term" value="C:plasma membrane"/>
    <property type="evidence" value="ECO:0007669"/>
    <property type="project" value="UniProtKB-SubCell"/>
</dbReference>
<dbReference type="RefSeq" id="WP_011434974.1">
    <property type="nucleotide sequence ID" value="NC_007777.1"/>
</dbReference>
<dbReference type="AlphaFoldDB" id="Q2JFP4"/>
<dbReference type="KEGG" id="fra:Francci3_0514"/>
<dbReference type="InterPro" id="IPR027379">
    <property type="entry name" value="CLS_N"/>
</dbReference>
<dbReference type="HOGENOM" id="CLU_113604_4_1_11"/>
<keyword evidence="3 7" id="KW-0812">Transmembrane</keyword>
<accession>Q2JFP4</accession>
<dbReference type="EMBL" id="CP000249">
    <property type="protein sequence ID" value="ABD09898.1"/>
    <property type="molecule type" value="Genomic_DNA"/>
</dbReference>
<evidence type="ECO:0000259" key="8">
    <source>
        <dbReference type="Pfam" id="PF13396"/>
    </source>
</evidence>
<name>Q2JFP4_FRACC</name>
<protein>
    <submittedName>
        <fullName evidence="9">Membrane protein</fullName>
    </submittedName>
</protein>
<evidence type="ECO:0000313" key="10">
    <source>
        <dbReference type="Proteomes" id="UP000001937"/>
    </source>
</evidence>
<dbReference type="OrthoDB" id="3298527at2"/>